<dbReference type="InterPro" id="IPR046825">
    <property type="entry name" value="PDH_C"/>
</dbReference>
<dbReference type="SUPFAM" id="SSF51735">
    <property type="entry name" value="NAD(P)-binding Rossmann-fold domains"/>
    <property type="match status" value="1"/>
</dbReference>
<keyword evidence="1" id="KW-0560">Oxidoreductase</keyword>
<dbReference type="PANTHER" id="PTHR21363:SF0">
    <property type="entry name" value="PREPHENATE DEHYDROGENASE [NADP(+)]"/>
    <property type="match status" value="1"/>
</dbReference>
<dbReference type="SUPFAM" id="SSF48179">
    <property type="entry name" value="6-phosphogluconate dehydrogenase C-terminal domain-like"/>
    <property type="match status" value="1"/>
</dbReference>
<dbReference type="Pfam" id="PF02153">
    <property type="entry name" value="PDH_N"/>
    <property type="match status" value="1"/>
</dbReference>
<feature type="domain" description="Prephenate/arogenate dehydrogenase" evidence="2">
    <location>
        <begin position="1"/>
        <end position="276"/>
    </location>
</feature>
<evidence type="ECO:0000256" key="1">
    <source>
        <dbReference type="ARBA" id="ARBA00023002"/>
    </source>
</evidence>
<dbReference type="GO" id="GO:0006571">
    <property type="term" value="P:tyrosine biosynthetic process"/>
    <property type="evidence" value="ECO:0007669"/>
    <property type="project" value="InterPro"/>
</dbReference>
<name>A0A8T5GEH3_9ARCH</name>
<protein>
    <submittedName>
        <fullName evidence="3">Prephenate dehydrogenase/arogenate dehydrogenase family protein</fullName>
    </submittedName>
</protein>
<dbReference type="PANTHER" id="PTHR21363">
    <property type="entry name" value="PREPHENATE DEHYDROGENASE"/>
    <property type="match status" value="1"/>
</dbReference>
<reference evidence="3" key="1">
    <citation type="journal article" date="2021" name="ISME J.">
        <title>Mercury methylation by metabolically versatile and cosmopolitan marine bacteria.</title>
        <authorList>
            <person name="Lin H."/>
            <person name="Ascher D.B."/>
            <person name="Myung Y."/>
            <person name="Lamborg C.H."/>
            <person name="Hallam S.J."/>
            <person name="Gionfriddo C.M."/>
            <person name="Holt K.E."/>
            <person name="Moreau J.W."/>
        </authorList>
    </citation>
    <scope>NUCLEOTIDE SEQUENCE</scope>
    <source>
        <strain evidence="3">SI075_bin30</strain>
    </source>
</reference>
<evidence type="ECO:0000259" key="2">
    <source>
        <dbReference type="PROSITE" id="PS51176"/>
    </source>
</evidence>
<dbReference type="AlphaFoldDB" id="A0A8T5GEH3"/>
<proteinExistence type="predicted"/>
<dbReference type="InterPro" id="IPR036291">
    <property type="entry name" value="NAD(P)-bd_dom_sf"/>
</dbReference>
<dbReference type="InterPro" id="IPR003099">
    <property type="entry name" value="Prephen_DH"/>
</dbReference>
<dbReference type="GO" id="GO:0008977">
    <property type="term" value="F:prephenate dehydrogenase (NAD+) activity"/>
    <property type="evidence" value="ECO:0007669"/>
    <property type="project" value="InterPro"/>
</dbReference>
<dbReference type="Gene3D" id="1.10.3660.10">
    <property type="entry name" value="6-phosphogluconate dehydrogenase C-terminal like domain"/>
    <property type="match status" value="1"/>
</dbReference>
<dbReference type="InterPro" id="IPR008927">
    <property type="entry name" value="6-PGluconate_DH-like_C_sf"/>
</dbReference>
<gene>
    <name evidence="3" type="ORF">HON47_01965</name>
</gene>
<evidence type="ECO:0000313" key="3">
    <source>
        <dbReference type="EMBL" id="MBT4870312.1"/>
    </source>
</evidence>
<dbReference type="EMBL" id="JABJNZ010000027">
    <property type="protein sequence ID" value="MBT4870312.1"/>
    <property type="molecule type" value="Genomic_DNA"/>
</dbReference>
<comment type="caution">
    <text evidence="3">The sequence shown here is derived from an EMBL/GenBank/DDBJ whole genome shotgun (WGS) entry which is preliminary data.</text>
</comment>
<dbReference type="GO" id="GO:0004665">
    <property type="term" value="F:prephenate dehydrogenase (NADP+) activity"/>
    <property type="evidence" value="ECO:0007669"/>
    <property type="project" value="InterPro"/>
</dbReference>
<dbReference type="Pfam" id="PF20463">
    <property type="entry name" value="PDH_C"/>
    <property type="match status" value="1"/>
</dbReference>
<dbReference type="Proteomes" id="UP000722459">
    <property type="component" value="Unassembled WGS sequence"/>
</dbReference>
<sequence length="282" mass="31983">MKILIVGGTGAFGAFYAKLFKEAGHEIGISSRSREKGENFCKKNNYIFSTSPKGFDIVILSVPNEAATKRVELIAKDLDEETLLVDFCSVKSHIVPKLKELTEKNIELASIHPMHGPRVKSLKEIPIVLISIKVGKKFEVLQKFFESKSNRVFFSNKEEHDKVLSVVQGLTHYTQFVASNVLSELDLDLEKTLKFASPNYSMFISLATRVMVQNPELYSQIQLENTNNEKIRKMFSKKAIELEKICEKGEEELEKNITKTKEIFKNSKKLLSKSDKMAEVGE</sequence>
<dbReference type="InterPro" id="IPR046826">
    <property type="entry name" value="PDH_N"/>
</dbReference>
<organism evidence="3 4">
    <name type="scientific">Candidatus Iainarchaeum sp</name>
    <dbReference type="NCBI Taxonomy" id="3101447"/>
    <lineage>
        <taxon>Archaea</taxon>
        <taxon>Candidatus Iainarchaeota</taxon>
        <taxon>Candidatus Iainarchaeia</taxon>
        <taxon>Candidatus Iainarchaeales</taxon>
        <taxon>Candidatus Iainarchaeaceae</taxon>
        <taxon>Candidatus Iainarchaeum</taxon>
    </lineage>
</organism>
<dbReference type="Gene3D" id="3.40.50.720">
    <property type="entry name" value="NAD(P)-binding Rossmann-like Domain"/>
    <property type="match status" value="1"/>
</dbReference>
<dbReference type="GO" id="GO:0070403">
    <property type="term" value="F:NAD+ binding"/>
    <property type="evidence" value="ECO:0007669"/>
    <property type="project" value="InterPro"/>
</dbReference>
<accession>A0A8T5GEH3</accession>
<dbReference type="PROSITE" id="PS51176">
    <property type="entry name" value="PDH_ADH"/>
    <property type="match status" value="1"/>
</dbReference>
<dbReference type="InterPro" id="IPR050812">
    <property type="entry name" value="Preph/Arog_dehydrog"/>
</dbReference>
<evidence type="ECO:0000313" key="4">
    <source>
        <dbReference type="Proteomes" id="UP000722459"/>
    </source>
</evidence>